<dbReference type="EMBL" id="AOJH01000072">
    <property type="protein sequence ID" value="EMA61562.1"/>
    <property type="molecule type" value="Genomic_DNA"/>
</dbReference>
<feature type="region of interest" description="Disordered" evidence="1">
    <location>
        <begin position="170"/>
        <end position="196"/>
    </location>
</feature>
<dbReference type="InterPro" id="IPR013783">
    <property type="entry name" value="Ig-like_fold"/>
</dbReference>
<name>M0NUE9_9EURY</name>
<accession>M0NUE9</accession>
<feature type="region of interest" description="Disordered" evidence="1">
    <location>
        <begin position="445"/>
        <end position="501"/>
    </location>
</feature>
<dbReference type="Proteomes" id="UP000011546">
    <property type="component" value="Unassembled WGS sequence"/>
</dbReference>
<dbReference type="AlphaFoldDB" id="M0NUE9"/>
<dbReference type="Pfam" id="PF07705">
    <property type="entry name" value="CARDB"/>
    <property type="match status" value="1"/>
</dbReference>
<dbReference type="RefSeq" id="WP_008849052.1">
    <property type="nucleotide sequence ID" value="NZ_AOJH01000072.1"/>
</dbReference>
<feature type="domain" description="CARDB" evidence="2">
    <location>
        <begin position="358"/>
        <end position="436"/>
    </location>
</feature>
<reference evidence="3 4" key="1">
    <citation type="journal article" date="2014" name="PLoS Genet.">
        <title>Phylogenetically driven sequencing of extremely halophilic archaea reveals strategies for static and dynamic osmo-response.</title>
        <authorList>
            <person name="Becker E.A."/>
            <person name="Seitzer P.M."/>
            <person name="Tritt A."/>
            <person name="Larsen D."/>
            <person name="Krusor M."/>
            <person name="Yao A.I."/>
            <person name="Wu D."/>
            <person name="Madern D."/>
            <person name="Eisen J.A."/>
            <person name="Darling A.E."/>
            <person name="Facciotti M.T."/>
        </authorList>
    </citation>
    <scope>NUCLEOTIDE SEQUENCE [LARGE SCALE GENOMIC DNA]</scope>
    <source>
        <strain evidence="3 4">JCM 14978</strain>
    </source>
</reference>
<evidence type="ECO:0000313" key="4">
    <source>
        <dbReference type="Proteomes" id="UP000011546"/>
    </source>
</evidence>
<evidence type="ECO:0000256" key="1">
    <source>
        <dbReference type="SAM" id="MobiDB-lite"/>
    </source>
</evidence>
<keyword evidence="4" id="KW-1185">Reference proteome</keyword>
<feature type="compositionally biased region" description="Gly residues" evidence="1">
    <location>
        <begin position="450"/>
        <end position="478"/>
    </location>
</feature>
<dbReference type="Pfam" id="PF06510">
    <property type="entry name" value="DUF1102"/>
    <property type="match status" value="1"/>
</dbReference>
<dbReference type="InterPro" id="IPR009482">
    <property type="entry name" value="DUF1102"/>
</dbReference>
<comment type="caution">
    <text evidence="3">The sequence shown here is derived from an EMBL/GenBank/DDBJ whole genome shotgun (WGS) entry which is preliminary data.</text>
</comment>
<dbReference type="STRING" id="1230456.C468_11845"/>
<dbReference type="PATRIC" id="fig|1230456.3.peg.2350"/>
<dbReference type="Gene3D" id="2.60.40.10">
    <property type="entry name" value="Immunoglobulins"/>
    <property type="match status" value="1"/>
</dbReference>
<protein>
    <recommendedName>
        <fullName evidence="2">CARDB domain-containing protein</fullName>
    </recommendedName>
</protein>
<gene>
    <name evidence="3" type="ORF">C468_11845</name>
</gene>
<proteinExistence type="predicted"/>
<evidence type="ECO:0000313" key="3">
    <source>
        <dbReference type="EMBL" id="EMA61562.1"/>
    </source>
</evidence>
<evidence type="ECO:0000259" key="2">
    <source>
        <dbReference type="Pfam" id="PF07705"/>
    </source>
</evidence>
<dbReference type="OrthoDB" id="103676at2157"/>
<organism evidence="3 4">
    <name type="scientific">Halorubrum kocurii JCM 14978</name>
    <dbReference type="NCBI Taxonomy" id="1230456"/>
    <lineage>
        <taxon>Archaea</taxon>
        <taxon>Methanobacteriati</taxon>
        <taxon>Methanobacteriota</taxon>
        <taxon>Stenosarchaea group</taxon>
        <taxon>Halobacteria</taxon>
        <taxon>Halobacteriales</taxon>
        <taxon>Haloferacaceae</taxon>
        <taxon>Halorubrum</taxon>
    </lineage>
</organism>
<feature type="compositionally biased region" description="Polar residues" evidence="1">
    <location>
        <begin position="176"/>
        <end position="195"/>
    </location>
</feature>
<dbReference type="InterPro" id="IPR011635">
    <property type="entry name" value="CARDB"/>
</dbReference>
<sequence length="530" mass="53952">MPTARRTLTLALLLVAAGSLAFATGAAVIDGPADTVADGDLAVQPADGPNGKYAYLNDDDEIAIDVSASNPNIKDPSFEGVNVGTTGTIDDVFTVTYTADEYAHVWIEYASENVTFVADGGSIEGEANNVTLAPNETVTVGLALDTRGATAGTQLGADEFSIEAKIAEPDEMEGTGASTQQTADGGPTTTVTSPSADRREFVASGVERGEGVRFLAEGMEIAGDDVTLEGIDLEGVRNERVELNAAGSPDPFANGSALTAPTEPRPVGYLSLDYDFAPDAVDAMTIRFSADPAYLNATGTDPEDVTLYRQTDAGDWEEEPVEVVDEEVVRILGLPEDRIHFRATTETSSTFAVAAREPRFDVTETTLETPAIDPGEAATVRATLRNGGGAAGERTVTLTADGDPVANETVVLAPNETATVVLSSAFETPGEYGLAVDGTDAGTLLVGDPADGGGSGDDAGIGTGSGTAGDAGDGGAQDGDGDGDDGATGESGTGPTEEPSAIDLLELGGLLALVAISAAGIALVRRLPRS</sequence>